<feature type="binding site" evidence="8">
    <location>
        <position position="117"/>
    </location>
    <ligand>
        <name>Fe cation</name>
        <dbReference type="ChEBI" id="CHEBI:24875"/>
    </ligand>
</feature>
<evidence type="ECO:0000256" key="4">
    <source>
        <dbReference type="ARBA" id="ARBA00022723"/>
    </source>
</evidence>
<dbReference type="GO" id="GO:0005737">
    <property type="term" value="C:cytoplasm"/>
    <property type="evidence" value="ECO:0007669"/>
    <property type="project" value="UniProtKB-SubCell"/>
</dbReference>
<keyword evidence="6 8" id="KW-0012">Acyltransferase</keyword>
<keyword evidence="4 8" id="KW-0479">Metal-binding</keyword>
<dbReference type="CDD" id="cd24133">
    <property type="entry name" value="ASKHA_NBD_TsaD_bac"/>
    <property type="match status" value="1"/>
</dbReference>
<feature type="binding site" evidence="8">
    <location>
        <begin position="138"/>
        <end position="142"/>
    </location>
    <ligand>
        <name>substrate</name>
    </ligand>
</feature>
<dbReference type="GO" id="GO:0006508">
    <property type="term" value="P:proteolysis"/>
    <property type="evidence" value="ECO:0007669"/>
    <property type="project" value="UniProtKB-KW"/>
</dbReference>
<comment type="subcellular location">
    <subcellularLocation>
        <location evidence="8">Cytoplasm</location>
    </subcellularLocation>
</comment>
<feature type="binding site" evidence="8">
    <location>
        <position position="306"/>
    </location>
    <ligand>
        <name>Fe cation</name>
        <dbReference type="ChEBI" id="CHEBI:24875"/>
    </ligand>
</feature>
<dbReference type="NCBIfam" id="TIGR00329">
    <property type="entry name" value="gcp_kae1"/>
    <property type="match status" value="1"/>
</dbReference>
<evidence type="ECO:0000256" key="7">
    <source>
        <dbReference type="ARBA" id="ARBA00048117"/>
    </source>
</evidence>
<dbReference type="InterPro" id="IPR022450">
    <property type="entry name" value="TsaD"/>
</dbReference>
<protein>
    <recommendedName>
        <fullName evidence="8">tRNA N6-adenosine threonylcarbamoyltransferase</fullName>
        <ecNumber evidence="8">2.3.1.234</ecNumber>
    </recommendedName>
    <alternativeName>
        <fullName evidence="8">N6-L-threonylcarbamoyladenine synthase</fullName>
        <shortName evidence="8">t(6)A synthase</shortName>
    </alternativeName>
    <alternativeName>
        <fullName evidence="8">t(6)A37 threonylcarbamoyladenosine biosynthesis protein TsaD</fullName>
    </alternativeName>
    <alternativeName>
        <fullName evidence="8">tRNA threonylcarbamoyladenosine biosynthesis protein TsaD</fullName>
    </alternativeName>
</protein>
<dbReference type="SUPFAM" id="SSF53067">
    <property type="entry name" value="Actin-like ATPase domain"/>
    <property type="match status" value="2"/>
</dbReference>
<dbReference type="InterPro" id="IPR043129">
    <property type="entry name" value="ATPase_NBD"/>
</dbReference>
<dbReference type="InterPro" id="IPR017861">
    <property type="entry name" value="KAE1/TsaD"/>
</dbReference>
<dbReference type="Gene3D" id="3.30.420.40">
    <property type="match status" value="2"/>
</dbReference>
<feature type="binding site" evidence="8">
    <location>
        <position position="184"/>
    </location>
    <ligand>
        <name>substrate</name>
    </ligand>
</feature>
<dbReference type="HAMAP" id="MF_01445">
    <property type="entry name" value="TsaD"/>
    <property type="match status" value="1"/>
</dbReference>
<dbReference type="PRINTS" id="PR00789">
    <property type="entry name" value="OSIALOPTASE"/>
</dbReference>
<accession>B1CBG0</accession>
<evidence type="ECO:0000256" key="8">
    <source>
        <dbReference type="HAMAP-Rule" id="MF_01445"/>
    </source>
</evidence>
<evidence type="ECO:0000256" key="1">
    <source>
        <dbReference type="ARBA" id="ARBA00022490"/>
    </source>
</evidence>
<dbReference type="GO" id="GO:0002949">
    <property type="term" value="P:tRNA threonylcarbamoyladenosine modification"/>
    <property type="evidence" value="ECO:0007669"/>
    <property type="project" value="UniProtKB-UniRule"/>
</dbReference>
<dbReference type="AlphaFoldDB" id="B1CBG0"/>
<keyword evidence="1 8" id="KW-0963">Cytoplasm</keyword>
<gene>
    <name evidence="8" type="primary">tsaD</name>
    <name evidence="10" type="ORF">ANASTE_01309</name>
</gene>
<evidence type="ECO:0000256" key="3">
    <source>
        <dbReference type="ARBA" id="ARBA00022694"/>
    </source>
</evidence>
<dbReference type="EMBL" id="ABIL02000006">
    <property type="protein sequence ID" value="EDS71607.1"/>
    <property type="molecule type" value="Genomic_DNA"/>
</dbReference>
<dbReference type="STRING" id="445971.ANASTE_01309"/>
<evidence type="ECO:0000256" key="5">
    <source>
        <dbReference type="ARBA" id="ARBA00023004"/>
    </source>
</evidence>
<reference evidence="10" key="1">
    <citation type="submission" date="2008-01" db="EMBL/GenBank/DDBJ databases">
        <authorList>
            <person name="Fulton L."/>
            <person name="Clifton S."/>
            <person name="Fulton B."/>
            <person name="Xu J."/>
            <person name="Minx P."/>
            <person name="Pepin K.H."/>
            <person name="Johnson M."/>
            <person name="Thiruvilangam P."/>
            <person name="Bhonagiri V."/>
            <person name="Nash W.E."/>
            <person name="Mardis E.R."/>
            <person name="Wilson R.K."/>
        </authorList>
    </citation>
    <scope>NUCLEOTIDE SEQUENCE [LARGE SCALE GENOMIC DNA]</scope>
    <source>
        <strain evidence="10">DSM 17244</strain>
    </source>
</reference>
<dbReference type="EC" id="2.3.1.234" evidence="8"/>
<keyword evidence="5 8" id="KW-0408">Iron</keyword>
<comment type="caution">
    <text evidence="10">The sequence shown here is derived from an EMBL/GenBank/DDBJ whole genome shotgun (WGS) entry which is preliminary data.</text>
</comment>
<comment type="function">
    <text evidence="8">Required for the formation of a threonylcarbamoyl group on adenosine at position 37 (t(6)A37) in tRNAs that read codons beginning with adenine. Is involved in the transfer of the threonylcarbamoyl moiety of threonylcarbamoyl-AMP (TC-AMP) to the N6 group of A37, together with TsaE and TsaB. TsaD likely plays a direct catalytic role in this reaction.</text>
</comment>
<evidence type="ECO:0000256" key="6">
    <source>
        <dbReference type="ARBA" id="ARBA00023315"/>
    </source>
</evidence>
<sequence>MIQMSKITTLAIETSCDETSVAVVEDGIKVKSNAIHTQIDIHKVYGGVVPEIASRNHLMKISSVVDKALLDADVTFDDIDFISVTTGPGLVGALLIGLSYAKALAFGLNKDLVGVNHMAGHISASFIMGAKPPFICLTASGGHTNITKVNDYTDFELLGSTKDDAAGEAFDKVARSLGLSYPGGVQIDKHAKLGDEYSIDFPVVLMGKDNLDFSFSGLKSAVLNYLNSKKMKNEEVNIDNVCASFNRCVVDTIVTKTMIALKKENMKTLCVGGGVLCNDLLRNELKKRCEEENIKLFLPDKIYCTDNAAMIGSAGYFNYINNKKDSLILNANPDLKL</sequence>
<feature type="binding site" evidence="8">
    <location>
        <position position="278"/>
    </location>
    <ligand>
        <name>substrate</name>
    </ligand>
</feature>
<dbReference type="PANTHER" id="PTHR11735:SF6">
    <property type="entry name" value="TRNA N6-ADENOSINE THREONYLCARBAMOYLTRANSFERASE, MITOCHONDRIAL"/>
    <property type="match status" value="1"/>
</dbReference>
<feature type="binding site" evidence="8">
    <location>
        <position position="121"/>
    </location>
    <ligand>
        <name>Fe cation</name>
        <dbReference type="ChEBI" id="CHEBI:24875"/>
    </ligand>
</feature>
<comment type="similarity">
    <text evidence="8">Belongs to the KAE1 / TsaD family.</text>
</comment>
<reference evidence="10" key="2">
    <citation type="submission" date="2013-08" db="EMBL/GenBank/DDBJ databases">
        <title>Draft genome sequence of Anaerofustis stercorihominis (DSM 17244).</title>
        <authorList>
            <person name="Sudarsanam P."/>
            <person name="Ley R."/>
            <person name="Guruge J."/>
            <person name="Turnbaugh P.J."/>
            <person name="Mahowald M."/>
            <person name="Liep D."/>
            <person name="Gordon J."/>
        </authorList>
    </citation>
    <scope>NUCLEOTIDE SEQUENCE</scope>
    <source>
        <strain evidence="10">DSM 17244</strain>
    </source>
</reference>
<dbReference type="NCBIfam" id="TIGR03723">
    <property type="entry name" value="T6A_TsaD_YgjD"/>
    <property type="match status" value="1"/>
</dbReference>
<feature type="domain" description="Gcp-like" evidence="9">
    <location>
        <begin position="30"/>
        <end position="312"/>
    </location>
</feature>
<dbReference type="FunFam" id="3.30.420.40:FF:000040">
    <property type="entry name" value="tRNA N6-adenosine threonylcarbamoyltransferase"/>
    <property type="match status" value="1"/>
</dbReference>
<dbReference type="GO" id="GO:0005506">
    <property type="term" value="F:iron ion binding"/>
    <property type="evidence" value="ECO:0007669"/>
    <property type="project" value="UniProtKB-UniRule"/>
</dbReference>
<dbReference type="PANTHER" id="PTHR11735">
    <property type="entry name" value="TRNA N6-ADENOSINE THREONYLCARBAMOYLTRANSFERASE"/>
    <property type="match status" value="1"/>
</dbReference>
<comment type="catalytic activity">
    <reaction evidence="7 8">
        <text>L-threonylcarbamoyladenylate + adenosine(37) in tRNA = N(6)-L-threonylcarbamoyladenosine(37) in tRNA + AMP + H(+)</text>
        <dbReference type="Rhea" id="RHEA:37059"/>
        <dbReference type="Rhea" id="RHEA-COMP:10162"/>
        <dbReference type="Rhea" id="RHEA-COMP:10163"/>
        <dbReference type="ChEBI" id="CHEBI:15378"/>
        <dbReference type="ChEBI" id="CHEBI:73682"/>
        <dbReference type="ChEBI" id="CHEBI:74411"/>
        <dbReference type="ChEBI" id="CHEBI:74418"/>
        <dbReference type="ChEBI" id="CHEBI:456215"/>
        <dbReference type="EC" id="2.3.1.234"/>
    </reaction>
</comment>
<dbReference type="GO" id="GO:0008233">
    <property type="term" value="F:peptidase activity"/>
    <property type="evidence" value="ECO:0007669"/>
    <property type="project" value="UniProtKB-KW"/>
</dbReference>
<keyword evidence="3 8" id="KW-0819">tRNA processing</keyword>
<keyword evidence="11" id="KW-1185">Reference proteome</keyword>
<comment type="cofactor">
    <cofactor evidence="8">
        <name>Fe(2+)</name>
        <dbReference type="ChEBI" id="CHEBI:29033"/>
    </cofactor>
    <text evidence="8">Binds 1 Fe(2+) ion per subunit.</text>
</comment>
<feature type="binding site" evidence="8">
    <location>
        <position position="171"/>
    </location>
    <ligand>
        <name>substrate</name>
    </ligand>
</feature>
<dbReference type="InterPro" id="IPR000905">
    <property type="entry name" value="Gcp-like_dom"/>
</dbReference>
<evidence type="ECO:0000259" key="9">
    <source>
        <dbReference type="Pfam" id="PF00814"/>
    </source>
</evidence>
<dbReference type="Pfam" id="PF00814">
    <property type="entry name" value="TsaD"/>
    <property type="match status" value="1"/>
</dbReference>
<dbReference type="eggNOG" id="COG0533">
    <property type="taxonomic scope" value="Bacteria"/>
</dbReference>
<dbReference type="Proteomes" id="UP000005178">
    <property type="component" value="Unassembled WGS sequence"/>
</dbReference>
<keyword evidence="2 8" id="KW-0808">Transferase</keyword>
<name>B1CBG0_9FIRM</name>
<evidence type="ECO:0000313" key="11">
    <source>
        <dbReference type="Proteomes" id="UP000005178"/>
    </source>
</evidence>
<feature type="binding site" evidence="8">
    <location>
        <position position="188"/>
    </location>
    <ligand>
        <name>substrate</name>
    </ligand>
</feature>
<dbReference type="GO" id="GO:0061711">
    <property type="term" value="F:tRNA N(6)-L-threonylcarbamoyladenine synthase activity"/>
    <property type="evidence" value="ECO:0007669"/>
    <property type="project" value="UniProtKB-EC"/>
</dbReference>
<proteinExistence type="inferred from homology"/>
<evidence type="ECO:0000256" key="2">
    <source>
        <dbReference type="ARBA" id="ARBA00022679"/>
    </source>
</evidence>
<dbReference type="HOGENOM" id="CLU_023208_0_2_9"/>
<organism evidence="10 11">
    <name type="scientific">Anaerofustis stercorihominis DSM 17244</name>
    <dbReference type="NCBI Taxonomy" id="445971"/>
    <lineage>
        <taxon>Bacteria</taxon>
        <taxon>Bacillati</taxon>
        <taxon>Bacillota</taxon>
        <taxon>Clostridia</taxon>
        <taxon>Eubacteriales</taxon>
        <taxon>Eubacteriaceae</taxon>
        <taxon>Anaerofustis</taxon>
    </lineage>
</organism>
<evidence type="ECO:0000313" key="10">
    <source>
        <dbReference type="EMBL" id="EDS71607.1"/>
    </source>
</evidence>